<keyword evidence="2" id="KW-1185">Reference proteome</keyword>
<evidence type="ECO:0000313" key="1">
    <source>
        <dbReference type="EMBL" id="MBW0491929.1"/>
    </source>
</evidence>
<accession>A0A9Q3CW37</accession>
<dbReference type="Proteomes" id="UP000765509">
    <property type="component" value="Unassembled WGS sequence"/>
</dbReference>
<organism evidence="1 2">
    <name type="scientific">Austropuccinia psidii MF-1</name>
    <dbReference type="NCBI Taxonomy" id="1389203"/>
    <lineage>
        <taxon>Eukaryota</taxon>
        <taxon>Fungi</taxon>
        <taxon>Dikarya</taxon>
        <taxon>Basidiomycota</taxon>
        <taxon>Pucciniomycotina</taxon>
        <taxon>Pucciniomycetes</taxon>
        <taxon>Pucciniales</taxon>
        <taxon>Sphaerophragmiaceae</taxon>
        <taxon>Austropuccinia</taxon>
    </lineage>
</organism>
<dbReference type="EMBL" id="AVOT02011335">
    <property type="protein sequence ID" value="MBW0491929.1"/>
    <property type="molecule type" value="Genomic_DNA"/>
</dbReference>
<gene>
    <name evidence="1" type="ORF">O181_031644</name>
</gene>
<dbReference type="AlphaFoldDB" id="A0A9Q3CW37"/>
<proteinExistence type="predicted"/>
<name>A0A9Q3CW37_9BASI</name>
<sequence>MTVIAWTNSLALGQMLKENCCHQVSGWTDYNSSEHLSPWIGSPSGSRAIQSPQPPARLQENLRSLVRWLSGKPSDQYQNSRLAQNTIDLKRKQAYSASDTHIPSATSVFERQVRLQITWIA</sequence>
<protein>
    <submittedName>
        <fullName evidence="1">Uncharacterized protein</fullName>
    </submittedName>
</protein>
<evidence type="ECO:0000313" key="2">
    <source>
        <dbReference type="Proteomes" id="UP000765509"/>
    </source>
</evidence>
<comment type="caution">
    <text evidence="1">The sequence shown here is derived from an EMBL/GenBank/DDBJ whole genome shotgun (WGS) entry which is preliminary data.</text>
</comment>
<reference evidence="1" key="1">
    <citation type="submission" date="2021-03" db="EMBL/GenBank/DDBJ databases">
        <title>Draft genome sequence of rust myrtle Austropuccinia psidii MF-1, a brazilian biotype.</title>
        <authorList>
            <person name="Quecine M.C."/>
            <person name="Pachon D.M.R."/>
            <person name="Bonatelli M.L."/>
            <person name="Correr F.H."/>
            <person name="Franceschini L.M."/>
            <person name="Leite T.F."/>
            <person name="Margarido G.R.A."/>
            <person name="Almeida C.A."/>
            <person name="Ferrarezi J.A."/>
            <person name="Labate C.A."/>
        </authorList>
    </citation>
    <scope>NUCLEOTIDE SEQUENCE</scope>
    <source>
        <strain evidence="1">MF-1</strain>
    </source>
</reference>